<sequence length="168" mass="19604">MEWRYHGEAPRAGRKLLLIQADEISLTVPMIYRFLTSENIQRKPDWYLVSVASAGRLTEHPIYNQLIDSLRALVNSHRQKSDFTAEQLKATNSLLNQFFSDLGWREARKEISQIKKRQKKAHIEVSKDIINRLKLYMEQESFDSFDQALDNLLSEHAASQLLDSIEEE</sequence>
<keyword evidence="2" id="KW-1185">Reference proteome</keyword>
<dbReference type="Proteomes" id="UP001595621">
    <property type="component" value="Unassembled WGS sequence"/>
</dbReference>
<evidence type="ECO:0000313" key="1">
    <source>
        <dbReference type="EMBL" id="MFC3139666.1"/>
    </source>
</evidence>
<name>A0ABV7GGR5_9GAMM</name>
<evidence type="ECO:0000313" key="2">
    <source>
        <dbReference type="Proteomes" id="UP001595621"/>
    </source>
</evidence>
<dbReference type="RefSeq" id="WP_248936180.1">
    <property type="nucleotide sequence ID" value="NZ_JAKILF010000004.1"/>
</dbReference>
<gene>
    <name evidence="1" type="ORF">ACFOE0_15965</name>
</gene>
<reference evidence="2" key="1">
    <citation type="journal article" date="2019" name="Int. J. Syst. Evol. Microbiol.">
        <title>The Global Catalogue of Microorganisms (GCM) 10K type strain sequencing project: providing services to taxonomists for standard genome sequencing and annotation.</title>
        <authorList>
            <consortium name="The Broad Institute Genomics Platform"/>
            <consortium name="The Broad Institute Genome Sequencing Center for Infectious Disease"/>
            <person name="Wu L."/>
            <person name="Ma J."/>
        </authorList>
    </citation>
    <scope>NUCLEOTIDE SEQUENCE [LARGE SCALE GENOMIC DNA]</scope>
    <source>
        <strain evidence="2">KCTC 52277</strain>
    </source>
</reference>
<dbReference type="EMBL" id="JBHRTD010000017">
    <property type="protein sequence ID" value="MFC3139666.1"/>
    <property type="molecule type" value="Genomic_DNA"/>
</dbReference>
<proteinExistence type="predicted"/>
<organism evidence="1 2">
    <name type="scientific">Shewanella submarina</name>
    <dbReference type="NCBI Taxonomy" id="2016376"/>
    <lineage>
        <taxon>Bacteria</taxon>
        <taxon>Pseudomonadati</taxon>
        <taxon>Pseudomonadota</taxon>
        <taxon>Gammaproteobacteria</taxon>
        <taxon>Alteromonadales</taxon>
        <taxon>Shewanellaceae</taxon>
        <taxon>Shewanella</taxon>
    </lineage>
</organism>
<protein>
    <submittedName>
        <fullName evidence="1">Uncharacterized protein</fullName>
    </submittedName>
</protein>
<accession>A0ABV7GGR5</accession>
<comment type="caution">
    <text evidence="1">The sequence shown here is derived from an EMBL/GenBank/DDBJ whole genome shotgun (WGS) entry which is preliminary data.</text>
</comment>